<feature type="transmembrane region" description="Helical" evidence="9">
    <location>
        <begin position="60"/>
        <end position="81"/>
    </location>
</feature>
<dbReference type="NCBIfam" id="TIGR01726">
    <property type="entry name" value="HEQRo_perm_3TM"/>
    <property type="match status" value="1"/>
</dbReference>
<name>A0A1C6UCY2_9ACTN</name>
<dbReference type="SUPFAM" id="SSF161098">
    <property type="entry name" value="MetI-like"/>
    <property type="match status" value="1"/>
</dbReference>
<keyword evidence="8 9" id="KW-0472">Membrane</keyword>
<dbReference type="Gene3D" id="1.10.3720.10">
    <property type="entry name" value="MetI-like"/>
    <property type="match status" value="1"/>
</dbReference>
<evidence type="ECO:0000256" key="7">
    <source>
        <dbReference type="ARBA" id="ARBA00022989"/>
    </source>
</evidence>
<evidence type="ECO:0000256" key="4">
    <source>
        <dbReference type="ARBA" id="ARBA00022475"/>
    </source>
</evidence>
<feature type="transmembrane region" description="Helical" evidence="9">
    <location>
        <begin position="201"/>
        <end position="224"/>
    </location>
</feature>
<dbReference type="Proteomes" id="UP000198937">
    <property type="component" value="Unassembled WGS sequence"/>
</dbReference>
<dbReference type="InterPro" id="IPR000515">
    <property type="entry name" value="MetI-like"/>
</dbReference>
<keyword evidence="4" id="KW-1003">Cell membrane</keyword>
<evidence type="ECO:0000256" key="9">
    <source>
        <dbReference type="RuleBase" id="RU363032"/>
    </source>
</evidence>
<keyword evidence="12" id="KW-1185">Reference proteome</keyword>
<dbReference type="EMBL" id="FMIA01000002">
    <property type="protein sequence ID" value="SCL51906.1"/>
    <property type="molecule type" value="Genomic_DNA"/>
</dbReference>
<feature type="transmembrane region" description="Helical" evidence="9">
    <location>
        <begin position="159"/>
        <end position="181"/>
    </location>
</feature>
<dbReference type="InterPro" id="IPR035906">
    <property type="entry name" value="MetI-like_sf"/>
</dbReference>
<dbReference type="InterPro" id="IPR010065">
    <property type="entry name" value="AA_ABC_transptr_permease_3TM"/>
</dbReference>
<feature type="transmembrane region" description="Helical" evidence="9">
    <location>
        <begin position="101"/>
        <end position="119"/>
    </location>
</feature>
<dbReference type="RefSeq" id="WP_091435618.1">
    <property type="nucleotide sequence ID" value="NZ_BMMJ01000015.1"/>
</dbReference>
<keyword evidence="6" id="KW-0029">Amino-acid transport</keyword>
<comment type="similarity">
    <text evidence="2">Belongs to the binding-protein-dependent transport system permease family. HisMQ subfamily.</text>
</comment>
<dbReference type="PANTHER" id="PTHR30614">
    <property type="entry name" value="MEMBRANE COMPONENT OF AMINO ACID ABC TRANSPORTER"/>
    <property type="match status" value="1"/>
</dbReference>
<feature type="transmembrane region" description="Helical" evidence="9">
    <location>
        <begin position="15"/>
        <end position="39"/>
    </location>
</feature>
<evidence type="ECO:0000313" key="12">
    <source>
        <dbReference type="Proteomes" id="UP000198937"/>
    </source>
</evidence>
<accession>A0A1C6UCY2</accession>
<sequence length="235" mass="24953">MNVLIDRFDVFAGGFWLTLQICVLAAVGALVLGAVLAILRISPVPPLRAVGTAYVNIFRNLPLTVVWFFAAFGLPALGSNADFLRIPLLDSLFSRLGTDLPYFRFALVALVLYTAAFVCEALRSGVNAVPAGQAEAARSLGLTFGQNLRYVVLPQSWKASIVPLGSVIIAMIKNSALAGFFGVVGDLSQSADQLTSAEGQAFIPVAIGISIGYLIMTVPLGALLDRIEKRQAVAR</sequence>
<organism evidence="11 12">
    <name type="scientific">Micromonospora yangpuensis</name>
    <dbReference type="NCBI Taxonomy" id="683228"/>
    <lineage>
        <taxon>Bacteria</taxon>
        <taxon>Bacillati</taxon>
        <taxon>Actinomycetota</taxon>
        <taxon>Actinomycetes</taxon>
        <taxon>Micromonosporales</taxon>
        <taxon>Micromonosporaceae</taxon>
        <taxon>Micromonospora</taxon>
    </lineage>
</organism>
<proteinExistence type="inferred from homology"/>
<protein>
    <submittedName>
        <fullName evidence="11">Amino acid ABC transporter membrane protein 1, PAAT family</fullName>
    </submittedName>
</protein>
<evidence type="ECO:0000256" key="5">
    <source>
        <dbReference type="ARBA" id="ARBA00022692"/>
    </source>
</evidence>
<dbReference type="GO" id="GO:0022857">
    <property type="term" value="F:transmembrane transporter activity"/>
    <property type="evidence" value="ECO:0007669"/>
    <property type="project" value="InterPro"/>
</dbReference>
<keyword evidence="7 9" id="KW-1133">Transmembrane helix</keyword>
<dbReference type="Pfam" id="PF00528">
    <property type="entry name" value="BPD_transp_1"/>
    <property type="match status" value="1"/>
</dbReference>
<dbReference type="CDD" id="cd06261">
    <property type="entry name" value="TM_PBP2"/>
    <property type="match status" value="1"/>
</dbReference>
<dbReference type="AlphaFoldDB" id="A0A1C6UCY2"/>
<keyword evidence="5 9" id="KW-0812">Transmembrane</keyword>
<dbReference type="OrthoDB" id="3181282at2"/>
<evidence type="ECO:0000259" key="10">
    <source>
        <dbReference type="PROSITE" id="PS50928"/>
    </source>
</evidence>
<evidence type="ECO:0000313" key="11">
    <source>
        <dbReference type="EMBL" id="SCL51906.1"/>
    </source>
</evidence>
<comment type="subcellular location">
    <subcellularLocation>
        <location evidence="1 9">Cell membrane</location>
        <topology evidence="1 9">Multi-pass membrane protein</topology>
    </subcellularLocation>
</comment>
<evidence type="ECO:0000256" key="8">
    <source>
        <dbReference type="ARBA" id="ARBA00023136"/>
    </source>
</evidence>
<feature type="domain" description="ABC transmembrane type-1" evidence="10">
    <location>
        <begin position="15"/>
        <end position="224"/>
    </location>
</feature>
<gene>
    <name evidence="11" type="ORF">GA0070617_1918</name>
</gene>
<evidence type="ECO:0000256" key="3">
    <source>
        <dbReference type="ARBA" id="ARBA00022448"/>
    </source>
</evidence>
<evidence type="ECO:0000256" key="6">
    <source>
        <dbReference type="ARBA" id="ARBA00022970"/>
    </source>
</evidence>
<dbReference type="PROSITE" id="PS50928">
    <property type="entry name" value="ABC_TM1"/>
    <property type="match status" value="1"/>
</dbReference>
<dbReference type="InterPro" id="IPR043429">
    <property type="entry name" value="ArtM/GltK/GlnP/TcyL/YhdX-like"/>
</dbReference>
<dbReference type="GO" id="GO:0006865">
    <property type="term" value="P:amino acid transport"/>
    <property type="evidence" value="ECO:0007669"/>
    <property type="project" value="UniProtKB-KW"/>
</dbReference>
<reference evidence="11 12" key="1">
    <citation type="submission" date="2016-06" db="EMBL/GenBank/DDBJ databases">
        <authorList>
            <person name="Kjaerup R.B."/>
            <person name="Dalgaard T.S."/>
            <person name="Juul-Madsen H.R."/>
        </authorList>
    </citation>
    <scope>NUCLEOTIDE SEQUENCE [LARGE SCALE GENOMIC DNA]</scope>
    <source>
        <strain evidence="11 12">DSM 45577</strain>
    </source>
</reference>
<dbReference type="PANTHER" id="PTHR30614:SF37">
    <property type="entry name" value="AMINO-ACID ABC TRANSPORTER PERMEASE PROTEIN YHDX-RELATED"/>
    <property type="match status" value="1"/>
</dbReference>
<evidence type="ECO:0000256" key="2">
    <source>
        <dbReference type="ARBA" id="ARBA00010072"/>
    </source>
</evidence>
<dbReference type="STRING" id="683228.GA0070617_1918"/>
<evidence type="ECO:0000256" key="1">
    <source>
        <dbReference type="ARBA" id="ARBA00004651"/>
    </source>
</evidence>
<keyword evidence="3 9" id="KW-0813">Transport</keyword>
<dbReference type="GO" id="GO:0043190">
    <property type="term" value="C:ATP-binding cassette (ABC) transporter complex"/>
    <property type="evidence" value="ECO:0007669"/>
    <property type="project" value="InterPro"/>
</dbReference>